<dbReference type="Gene3D" id="3.60.21.10">
    <property type="match status" value="1"/>
</dbReference>
<dbReference type="Pfam" id="PF12850">
    <property type="entry name" value="Metallophos_2"/>
    <property type="match status" value="1"/>
</dbReference>
<comment type="similarity">
    <text evidence="1 2">Belongs to the metallophosphoesterase superfamily. YfcE family.</text>
</comment>
<dbReference type="InterPro" id="IPR024654">
    <property type="entry name" value="Calcineurin-like_PHP_lpxH"/>
</dbReference>
<organism evidence="4 5">
    <name type="scientific">Slackia isoflavoniconvertens</name>
    <dbReference type="NCBI Taxonomy" id="572010"/>
    <lineage>
        <taxon>Bacteria</taxon>
        <taxon>Bacillati</taxon>
        <taxon>Actinomycetota</taxon>
        <taxon>Coriobacteriia</taxon>
        <taxon>Eggerthellales</taxon>
        <taxon>Eggerthellaceae</taxon>
        <taxon>Slackia</taxon>
    </lineage>
</organism>
<dbReference type="InterPro" id="IPR000979">
    <property type="entry name" value="Phosphodiesterase_MJ0936/Vps29"/>
</dbReference>
<protein>
    <recommendedName>
        <fullName evidence="2">Phosphoesterase</fullName>
        <ecNumber evidence="2">3.1.4.-</ecNumber>
    </recommendedName>
</protein>
<sequence>MRFAIASDIHGSAKWCEKFLKAADEERADEIILLGDILYHGPRNEEPEGYDPKSVAAMLNERAGSIVAARGNCDAEVDQMMLEFPCMGDYALVLADGMRLFCTHGHVFGSGLHNSVNNMPKLPKGSAFLFGHTHIKVNERDAHHSGVWLFNPGSVAIPKDGSHSFGIFDGKTFTHRILL</sequence>
<proteinExistence type="inferred from homology"/>
<evidence type="ECO:0000313" key="4">
    <source>
        <dbReference type="EMBL" id="RNM36173.1"/>
    </source>
</evidence>
<dbReference type="NCBIfam" id="NF006988">
    <property type="entry name" value="PRK09453.1"/>
    <property type="match status" value="1"/>
</dbReference>
<comment type="caution">
    <text evidence="4">The sequence shown here is derived from an EMBL/GenBank/DDBJ whole genome shotgun (WGS) entry which is preliminary data.</text>
</comment>
<evidence type="ECO:0000313" key="5">
    <source>
        <dbReference type="Proteomes" id="UP000271472"/>
    </source>
</evidence>
<keyword evidence="2" id="KW-0479">Metal-binding</keyword>
<dbReference type="GeneID" id="98662113"/>
<dbReference type="OrthoDB" id="9800565at2"/>
<evidence type="ECO:0000256" key="1">
    <source>
        <dbReference type="ARBA" id="ARBA00008950"/>
    </source>
</evidence>
<dbReference type="AlphaFoldDB" id="A0A3N0IGM6"/>
<keyword evidence="5" id="KW-1185">Reference proteome</keyword>
<gene>
    <name evidence="4" type="ORF">DMP05_02815</name>
</gene>
<dbReference type="PANTHER" id="PTHR11124">
    <property type="entry name" value="VACUOLAR SORTING PROTEIN VPS29"/>
    <property type="match status" value="1"/>
</dbReference>
<comment type="cofactor">
    <cofactor evidence="2">
        <name>a divalent metal cation</name>
        <dbReference type="ChEBI" id="CHEBI:60240"/>
    </cofactor>
</comment>
<accession>A0A3N0IGM6</accession>
<dbReference type="RefSeq" id="WP_123219062.1">
    <property type="nucleotide sequence ID" value="NZ_DBFXCT010000113.1"/>
</dbReference>
<dbReference type="Proteomes" id="UP000271472">
    <property type="component" value="Unassembled WGS sequence"/>
</dbReference>
<reference evidence="5" key="1">
    <citation type="submission" date="2018-05" db="EMBL/GenBank/DDBJ databases">
        <title>Genome Sequencing of selected type strains of the family Eggerthellaceae.</title>
        <authorList>
            <person name="Danylec N."/>
            <person name="Stoll D.A."/>
            <person name="Doetsch A."/>
            <person name="Huch M."/>
        </authorList>
    </citation>
    <scope>NUCLEOTIDE SEQUENCE [LARGE SCALE GENOMIC DNA]</scope>
    <source>
        <strain evidence="5">DSM 22006</strain>
    </source>
</reference>
<dbReference type="EC" id="3.1.4.-" evidence="2"/>
<dbReference type="SUPFAM" id="SSF56300">
    <property type="entry name" value="Metallo-dependent phosphatases"/>
    <property type="match status" value="1"/>
</dbReference>
<evidence type="ECO:0000256" key="2">
    <source>
        <dbReference type="RuleBase" id="RU362039"/>
    </source>
</evidence>
<evidence type="ECO:0000259" key="3">
    <source>
        <dbReference type="Pfam" id="PF12850"/>
    </source>
</evidence>
<dbReference type="NCBIfam" id="TIGR00040">
    <property type="entry name" value="yfcE"/>
    <property type="match status" value="1"/>
</dbReference>
<name>A0A3N0IGM6_9ACTN</name>
<dbReference type="InterPro" id="IPR029052">
    <property type="entry name" value="Metallo-depent_PP-like"/>
</dbReference>
<feature type="domain" description="Calcineurin-like phosphoesterase" evidence="3">
    <location>
        <begin position="1"/>
        <end position="169"/>
    </location>
</feature>
<dbReference type="GO" id="GO:0016787">
    <property type="term" value="F:hydrolase activity"/>
    <property type="evidence" value="ECO:0007669"/>
    <property type="project" value="UniProtKB-UniRule"/>
</dbReference>
<dbReference type="GO" id="GO:0046872">
    <property type="term" value="F:metal ion binding"/>
    <property type="evidence" value="ECO:0007669"/>
    <property type="project" value="UniProtKB-KW"/>
</dbReference>
<dbReference type="EMBL" id="QIBZ01000004">
    <property type="protein sequence ID" value="RNM36173.1"/>
    <property type="molecule type" value="Genomic_DNA"/>
</dbReference>